<dbReference type="Pfam" id="PF10110">
    <property type="entry name" value="GPDPase_memb"/>
    <property type="match status" value="1"/>
</dbReference>
<dbReference type="GO" id="GO:0008081">
    <property type="term" value="F:phosphoric diester hydrolase activity"/>
    <property type="evidence" value="ECO:0007669"/>
    <property type="project" value="InterPro"/>
</dbReference>
<dbReference type="InterPro" id="IPR030395">
    <property type="entry name" value="GP_PDE_dom"/>
</dbReference>
<dbReference type="AlphaFoldDB" id="A0A5M6D2G5"/>
<evidence type="ECO:0000313" key="3">
    <source>
        <dbReference type="EMBL" id="KAA5539335.1"/>
    </source>
</evidence>
<sequence>MMFKAVMKNLASCWRQLVVVDLLFKTVAVVVLTPLVSLLFRLFLALSGRTVLADTDIARFLIHPIGWGAFLIVGGAVVGVFAIELAVLMMVSVGSAVGRTPRPRSVFRYVASKSTTLLRLAAWVVARIGLNALPFLAVGGAIFWMLLTEHDINFYLTEHPPEFWAAVVAIGFVLVLMSVLLLWRVIGWVEATPLVLFERAGAIRAITESERRATGRRRLIAGSLVGWFATTTLLRVALSATVVFAAQQVVDTTGSRLTWMVLALGLMILLVWLGNLVSGVVANISLGALLSMLYVDERGSAAIEMPTVSEEPATAMRVRLTTGRVVSSAIILLLGAGLLGVGLLGSIDFEDHVQITAHRGGAFSAPENTLASVRRGIEDGADWIEIDVQESSDGEIMVVHDSDLKKVAGDPVKIWQATAEQLRAIDIGSYFGPSYQDQRVPTLREVLEECRGKAGVNIELKYYGHTQDLERKVVDLVETMEMSDQVVVMSLELAGVRKIQQLRPDWTVGLLTAVAAGDLTRTDVDFLAVKDSLATKPFVDAAHRRGKTVAAWTLNDPYTMSLMISRGVDNLITDRPALARQVLADREAMSPVERLTLEVAYYLGIRPEVNSQQ</sequence>
<feature type="transmembrane region" description="Helical" evidence="1">
    <location>
        <begin position="219"/>
        <end position="245"/>
    </location>
</feature>
<dbReference type="Gene3D" id="3.20.20.190">
    <property type="entry name" value="Phosphatidylinositol (PI) phosphodiesterase"/>
    <property type="match status" value="1"/>
</dbReference>
<feature type="transmembrane region" description="Helical" evidence="1">
    <location>
        <begin position="163"/>
        <end position="183"/>
    </location>
</feature>
<keyword evidence="1" id="KW-0812">Transmembrane</keyword>
<reference evidence="3 4" key="1">
    <citation type="submission" date="2019-08" db="EMBL/GenBank/DDBJ databases">
        <authorList>
            <person name="Dhanesh K."/>
            <person name="Kumar G."/>
            <person name="Sasikala C."/>
            <person name="Venkata Ramana C."/>
        </authorList>
    </citation>
    <scope>NUCLEOTIDE SEQUENCE [LARGE SCALE GENOMIC DNA]</scope>
    <source>
        <strain evidence="3 4">JC645</strain>
    </source>
</reference>
<dbReference type="EMBL" id="VWOX01000020">
    <property type="protein sequence ID" value="KAA5539335.1"/>
    <property type="molecule type" value="Genomic_DNA"/>
</dbReference>
<feature type="transmembrane region" description="Helical" evidence="1">
    <location>
        <begin position="325"/>
        <end position="347"/>
    </location>
</feature>
<dbReference type="RefSeq" id="WP_150079333.1">
    <property type="nucleotide sequence ID" value="NZ_VWOX01000020.1"/>
</dbReference>
<dbReference type="SUPFAM" id="SSF51695">
    <property type="entry name" value="PLC-like phosphodiesterases"/>
    <property type="match status" value="1"/>
</dbReference>
<keyword evidence="4" id="KW-1185">Reference proteome</keyword>
<organism evidence="3 4">
    <name type="scientific">Roseiconus nitratireducens</name>
    <dbReference type="NCBI Taxonomy" id="2605748"/>
    <lineage>
        <taxon>Bacteria</taxon>
        <taxon>Pseudomonadati</taxon>
        <taxon>Planctomycetota</taxon>
        <taxon>Planctomycetia</taxon>
        <taxon>Pirellulales</taxon>
        <taxon>Pirellulaceae</taxon>
        <taxon>Roseiconus</taxon>
    </lineage>
</organism>
<feature type="transmembrane region" description="Helical" evidence="1">
    <location>
        <begin position="257"/>
        <end position="290"/>
    </location>
</feature>
<dbReference type="PANTHER" id="PTHR46211">
    <property type="entry name" value="GLYCEROPHOSPHORYL DIESTER PHOSPHODIESTERASE"/>
    <property type="match status" value="1"/>
</dbReference>
<evidence type="ECO:0000259" key="2">
    <source>
        <dbReference type="PROSITE" id="PS51704"/>
    </source>
</evidence>
<feature type="transmembrane region" description="Helical" evidence="1">
    <location>
        <begin position="117"/>
        <end position="143"/>
    </location>
</feature>
<dbReference type="GO" id="GO:0006629">
    <property type="term" value="P:lipid metabolic process"/>
    <property type="evidence" value="ECO:0007669"/>
    <property type="project" value="InterPro"/>
</dbReference>
<accession>A0A5M6D2G5</accession>
<dbReference type="Proteomes" id="UP000324479">
    <property type="component" value="Unassembled WGS sequence"/>
</dbReference>
<protein>
    <submittedName>
        <fullName evidence="3">Glycerophosphodiester phosphodiesterase</fullName>
    </submittedName>
</protein>
<keyword evidence="1" id="KW-1133">Transmembrane helix</keyword>
<dbReference type="InterPro" id="IPR018476">
    <property type="entry name" value="GlyceroP-diester-Pdiesterase_M"/>
</dbReference>
<name>A0A5M6D2G5_9BACT</name>
<feature type="domain" description="GP-PDE" evidence="2">
    <location>
        <begin position="353"/>
        <end position="583"/>
    </location>
</feature>
<feature type="transmembrane region" description="Helical" evidence="1">
    <location>
        <begin position="64"/>
        <end position="97"/>
    </location>
</feature>
<dbReference type="InterPro" id="IPR017946">
    <property type="entry name" value="PLC-like_Pdiesterase_TIM-brl"/>
</dbReference>
<keyword evidence="1" id="KW-0472">Membrane</keyword>
<dbReference type="Pfam" id="PF03009">
    <property type="entry name" value="GDPD"/>
    <property type="match status" value="1"/>
</dbReference>
<dbReference type="PROSITE" id="PS51704">
    <property type="entry name" value="GP_PDE"/>
    <property type="match status" value="1"/>
</dbReference>
<gene>
    <name evidence="3" type="ORF">FYK55_24840</name>
</gene>
<dbReference type="CDD" id="cd08579">
    <property type="entry name" value="GDPD_memb_like"/>
    <property type="match status" value="1"/>
</dbReference>
<feature type="transmembrane region" description="Helical" evidence="1">
    <location>
        <begin position="22"/>
        <end position="44"/>
    </location>
</feature>
<comment type="caution">
    <text evidence="3">The sequence shown here is derived from an EMBL/GenBank/DDBJ whole genome shotgun (WGS) entry which is preliminary data.</text>
</comment>
<evidence type="ECO:0000313" key="4">
    <source>
        <dbReference type="Proteomes" id="UP000324479"/>
    </source>
</evidence>
<dbReference type="PANTHER" id="PTHR46211:SF8">
    <property type="entry name" value="PHOSPHODIESTERASE"/>
    <property type="match status" value="1"/>
</dbReference>
<proteinExistence type="predicted"/>
<evidence type="ECO:0000256" key="1">
    <source>
        <dbReference type="SAM" id="Phobius"/>
    </source>
</evidence>